<reference evidence="1 2" key="2">
    <citation type="submission" date="2018-11" db="EMBL/GenBank/DDBJ databases">
        <authorList>
            <consortium name="Pathogen Informatics"/>
        </authorList>
    </citation>
    <scope>NUCLEOTIDE SEQUENCE [LARGE SCALE GENOMIC DNA]</scope>
    <source>
        <strain evidence="1 2">NST_G2</strain>
    </source>
</reference>
<dbReference type="AlphaFoldDB" id="A0A183S8X3"/>
<reference evidence="3" key="1">
    <citation type="submission" date="2016-06" db="UniProtKB">
        <authorList>
            <consortium name="WormBaseParasite"/>
        </authorList>
    </citation>
    <scope>IDENTIFICATION</scope>
</reference>
<keyword evidence="2" id="KW-1185">Reference proteome</keyword>
<dbReference type="EMBL" id="UYSU01000594">
    <property type="protein sequence ID" value="VDL86002.1"/>
    <property type="molecule type" value="Genomic_DNA"/>
</dbReference>
<organism evidence="3">
    <name type="scientific">Schistocephalus solidus</name>
    <name type="common">Tapeworm</name>
    <dbReference type="NCBI Taxonomy" id="70667"/>
    <lineage>
        <taxon>Eukaryota</taxon>
        <taxon>Metazoa</taxon>
        <taxon>Spiralia</taxon>
        <taxon>Lophotrochozoa</taxon>
        <taxon>Platyhelminthes</taxon>
        <taxon>Cestoda</taxon>
        <taxon>Eucestoda</taxon>
        <taxon>Diphyllobothriidea</taxon>
        <taxon>Diphyllobothriidae</taxon>
        <taxon>Schistocephalus</taxon>
    </lineage>
</organism>
<dbReference type="Proteomes" id="UP000275846">
    <property type="component" value="Unassembled WGS sequence"/>
</dbReference>
<name>A0A183S8X3_SCHSO</name>
<dbReference type="WBParaSite" id="SSLN_0000070201-mRNA-1">
    <property type="protein sequence ID" value="SSLN_0000070201-mRNA-1"/>
    <property type="gene ID" value="SSLN_0000070201"/>
</dbReference>
<evidence type="ECO:0000313" key="1">
    <source>
        <dbReference type="EMBL" id="VDL86002.1"/>
    </source>
</evidence>
<evidence type="ECO:0000313" key="3">
    <source>
        <dbReference type="WBParaSite" id="SSLN_0000070201-mRNA-1"/>
    </source>
</evidence>
<proteinExistence type="predicted"/>
<evidence type="ECO:0000313" key="2">
    <source>
        <dbReference type="Proteomes" id="UP000275846"/>
    </source>
</evidence>
<protein>
    <submittedName>
        <fullName evidence="1 3">Uncharacterized protein</fullName>
    </submittedName>
</protein>
<gene>
    <name evidence="1" type="ORF">SSLN_LOCUS671</name>
</gene>
<accession>A0A183S8X3</accession>
<sequence>MDGQNNGLTYAPTEFSDSSYADVDISGIKRGLANVHLHGLQEACLSLHPEQGFRHSPFVGHRADSPTISPSHEQVGRSQPYMLTLWRGLLPVLGGNSRFRERSGSGSSSLTEFWLQSKVITCVIPNLVDILGGARDWQKCRQVKE</sequence>